<reference evidence="7 8" key="1">
    <citation type="submission" date="2022-10" db="EMBL/GenBank/DDBJ databases">
        <authorList>
            <person name="Xie J."/>
            <person name="Shen N."/>
        </authorList>
    </citation>
    <scope>NUCLEOTIDE SEQUENCE [LARGE SCALE GENOMIC DNA]</scope>
    <source>
        <strain evidence="7 8">YIM65594</strain>
    </source>
</reference>
<dbReference type="InterPro" id="IPR044944">
    <property type="entry name" value="NOS_dom_3"/>
</dbReference>
<keyword evidence="4" id="KW-0408">Iron</keyword>
<evidence type="ECO:0000313" key="7">
    <source>
        <dbReference type="EMBL" id="MEB8341520.1"/>
    </source>
</evidence>
<dbReference type="EMBL" id="JAOZYC010000148">
    <property type="protein sequence ID" value="MEB8341520.1"/>
    <property type="molecule type" value="Genomic_DNA"/>
</dbReference>
<dbReference type="PANTHER" id="PTHR43410:SF1">
    <property type="entry name" value="NITRIC OXIDE SYNTHASE"/>
    <property type="match status" value="1"/>
</dbReference>
<dbReference type="Gene3D" id="3.90.340.10">
    <property type="entry name" value="Nitric Oxide Synthase, Chain A, domain 1"/>
    <property type="match status" value="1"/>
</dbReference>
<dbReference type="Proteomes" id="UP001354931">
    <property type="component" value="Unassembled WGS sequence"/>
</dbReference>
<evidence type="ECO:0000256" key="5">
    <source>
        <dbReference type="SAM" id="MobiDB-lite"/>
    </source>
</evidence>
<dbReference type="InterPro" id="IPR044943">
    <property type="entry name" value="NOS_dom_1"/>
</dbReference>
<evidence type="ECO:0000313" key="8">
    <source>
        <dbReference type="Proteomes" id="UP001354931"/>
    </source>
</evidence>
<proteinExistence type="predicted"/>
<comment type="caution">
    <text evidence="7">The sequence shown here is derived from an EMBL/GenBank/DDBJ whole genome shotgun (WGS) entry which is preliminary data.</text>
</comment>
<evidence type="ECO:0000256" key="4">
    <source>
        <dbReference type="ARBA" id="ARBA00023004"/>
    </source>
</evidence>
<organism evidence="7 8">
    <name type="scientific">Streptomyces endophyticus</name>
    <dbReference type="NCBI Taxonomy" id="714166"/>
    <lineage>
        <taxon>Bacteria</taxon>
        <taxon>Bacillati</taxon>
        <taxon>Actinomycetota</taxon>
        <taxon>Actinomycetes</taxon>
        <taxon>Kitasatosporales</taxon>
        <taxon>Streptomycetaceae</taxon>
        <taxon>Streptomyces</taxon>
    </lineage>
</organism>
<keyword evidence="3" id="KW-0560">Oxidoreductase</keyword>
<dbReference type="Gene3D" id="3.90.440.10">
    <property type="entry name" value="Nitric Oxide Synthase,Heme Domain,Chain A domain 2"/>
    <property type="match status" value="1"/>
</dbReference>
<dbReference type="InterPro" id="IPR044940">
    <property type="entry name" value="NOS_dom_2"/>
</dbReference>
<dbReference type="InterPro" id="IPR050607">
    <property type="entry name" value="NOS"/>
</dbReference>
<feature type="region of interest" description="Disordered" evidence="5">
    <location>
        <begin position="1"/>
        <end position="27"/>
    </location>
</feature>
<accession>A0ABU6FDU2</accession>
<dbReference type="SUPFAM" id="SSF56512">
    <property type="entry name" value="Nitric oxide (NO) synthase oxygenase domain"/>
    <property type="match status" value="1"/>
</dbReference>
<dbReference type="InterPro" id="IPR004030">
    <property type="entry name" value="NOS_N"/>
</dbReference>
<name>A0ABU6FDU2_9ACTN</name>
<dbReference type="Pfam" id="PF02898">
    <property type="entry name" value="NO_synthase"/>
    <property type="match status" value="1"/>
</dbReference>
<keyword evidence="2" id="KW-0479">Metal-binding</keyword>
<protein>
    <submittedName>
        <fullName evidence="7">Nitric oxide synthase oxygenase</fullName>
    </submittedName>
</protein>
<dbReference type="PANTHER" id="PTHR43410">
    <property type="entry name" value="NITRIC OXIDE SYNTHASE OXYGENASE"/>
    <property type="match status" value="1"/>
</dbReference>
<evidence type="ECO:0000256" key="2">
    <source>
        <dbReference type="ARBA" id="ARBA00022723"/>
    </source>
</evidence>
<sequence length="453" mass="49974">MRSNLRRNGTRAVEDATTATNTADAKAPADAAGWLALAPNRHTGARATEPPRHDRCPVTAEGARPKPATPRGTGEVAHAAAAFVRQHHAEQELGDPAARLAEVDAELAATGTYTHTPQELAFGARVAWRNANRCIGRLYWQSLRVRDLRHLSTAEEIAEACADHLREAAPGGRIRPLITVFAPDRPDHSGPRIWNEQLIRYAGYIQRDGHVVGDPRGAGLTAYARRLGWRGGAGSPFDVLPLLVQPDPRGQPRCFDLPTDAILEVPLRHPEFDWWSGLGLRWHAVPALANMCLEIGGVCYGAAPFNGWYMGTEIGARNLADTDRYNLLPYLADRLGLDTSSDRSLWKDRALVELNRSVLHSFDSAGVTMADHHTESRRFLTHVAREESRGRAVGADWSWIVPPLSGSTTPVFHRTYDDEPSTPAYVHHPDAHTRARGEEPATARPTRPWRYLL</sequence>
<feature type="compositionally biased region" description="Low complexity" evidence="5">
    <location>
        <begin position="15"/>
        <end position="27"/>
    </location>
</feature>
<gene>
    <name evidence="7" type="ORF">OKJ99_28885</name>
</gene>
<feature type="domain" description="Nitric oxide synthase (NOS)" evidence="6">
    <location>
        <begin position="133"/>
        <end position="140"/>
    </location>
</feature>
<keyword evidence="1" id="KW-0349">Heme</keyword>
<keyword evidence="8" id="KW-1185">Reference proteome</keyword>
<dbReference type="Gene3D" id="3.90.1230.10">
    <property type="entry name" value="Nitric Oxide Synthase, Chain A, domain 3"/>
    <property type="match status" value="1"/>
</dbReference>
<dbReference type="CDD" id="cd00575">
    <property type="entry name" value="NOS_oxygenase"/>
    <property type="match status" value="1"/>
</dbReference>
<evidence type="ECO:0000256" key="1">
    <source>
        <dbReference type="ARBA" id="ARBA00022617"/>
    </source>
</evidence>
<feature type="region of interest" description="Disordered" evidence="5">
    <location>
        <begin position="42"/>
        <end position="73"/>
    </location>
</feature>
<evidence type="ECO:0000259" key="6">
    <source>
        <dbReference type="PROSITE" id="PS60001"/>
    </source>
</evidence>
<evidence type="ECO:0000256" key="3">
    <source>
        <dbReference type="ARBA" id="ARBA00023002"/>
    </source>
</evidence>
<dbReference type="PROSITE" id="PS60001">
    <property type="entry name" value="NOS"/>
    <property type="match status" value="1"/>
</dbReference>
<dbReference type="InterPro" id="IPR036119">
    <property type="entry name" value="NOS_N_sf"/>
</dbReference>